<sequence>MRKVICAGDPTSHGGKVINSGAPHFTVDGKPVVFLGDKFTCPIVGHGGVCTVIEGDSEHTIDGVPVAYEGHKTSCGAALMASGDASQGLSQRRYTILACG</sequence>
<accession>A0A7X4KP34</accession>
<name>A0A7X4KP34_9BURK</name>
<dbReference type="Gene3D" id="2.60.200.60">
    <property type="match status" value="1"/>
</dbReference>
<dbReference type="EMBL" id="WWCU01000050">
    <property type="protein sequence ID" value="MYN10959.1"/>
    <property type="molecule type" value="Genomic_DNA"/>
</dbReference>
<dbReference type="InterPro" id="IPR008727">
    <property type="entry name" value="PAAR_motif"/>
</dbReference>
<evidence type="ECO:0008006" key="3">
    <source>
        <dbReference type="Google" id="ProtNLM"/>
    </source>
</evidence>
<dbReference type="AlphaFoldDB" id="A0A7X4KP34"/>
<evidence type="ECO:0000313" key="2">
    <source>
        <dbReference type="Proteomes" id="UP000450676"/>
    </source>
</evidence>
<reference evidence="1 2" key="1">
    <citation type="submission" date="2019-12" db="EMBL/GenBank/DDBJ databases">
        <title>Novel species isolated from a subtropical stream in China.</title>
        <authorList>
            <person name="Lu H."/>
        </authorList>
    </citation>
    <scope>NUCLEOTIDE SEQUENCE [LARGE SCALE GENOMIC DNA]</scope>
    <source>
        <strain evidence="1 2">FT127W</strain>
    </source>
</reference>
<comment type="caution">
    <text evidence="1">The sequence shown here is derived from an EMBL/GenBank/DDBJ whole genome shotgun (WGS) entry which is preliminary data.</text>
</comment>
<dbReference type="CDD" id="cd14744">
    <property type="entry name" value="PAAR_CT_2"/>
    <property type="match status" value="1"/>
</dbReference>
<organism evidence="1 2">
    <name type="scientific">Pseudoduganella aquatica</name>
    <dbReference type="NCBI Taxonomy" id="2660641"/>
    <lineage>
        <taxon>Bacteria</taxon>
        <taxon>Pseudomonadati</taxon>
        <taxon>Pseudomonadota</taxon>
        <taxon>Betaproteobacteria</taxon>
        <taxon>Burkholderiales</taxon>
        <taxon>Oxalobacteraceae</taxon>
        <taxon>Telluria group</taxon>
        <taxon>Pseudoduganella</taxon>
    </lineage>
</organism>
<dbReference type="Pfam" id="PF05488">
    <property type="entry name" value="PAAR_motif"/>
    <property type="match status" value="1"/>
</dbReference>
<gene>
    <name evidence="1" type="ORF">GTP77_26940</name>
</gene>
<evidence type="ECO:0000313" key="1">
    <source>
        <dbReference type="EMBL" id="MYN10959.1"/>
    </source>
</evidence>
<protein>
    <recommendedName>
        <fullName evidence="3">PAAR domain-containing protein</fullName>
    </recommendedName>
</protein>
<proteinExistence type="predicted"/>
<dbReference type="RefSeq" id="WP_161075239.1">
    <property type="nucleotide sequence ID" value="NZ_WWCU01000050.1"/>
</dbReference>
<dbReference type="Proteomes" id="UP000450676">
    <property type="component" value="Unassembled WGS sequence"/>
</dbReference>
<keyword evidence="2" id="KW-1185">Reference proteome</keyword>